<feature type="transmembrane region" description="Helical" evidence="7">
    <location>
        <begin position="221"/>
        <end position="239"/>
    </location>
</feature>
<feature type="transmembrane region" description="Helical" evidence="7">
    <location>
        <begin position="182"/>
        <end position="200"/>
    </location>
</feature>
<dbReference type="SUPFAM" id="SSF53649">
    <property type="entry name" value="Alkaline phosphatase-like"/>
    <property type="match status" value="1"/>
</dbReference>
<keyword evidence="4 7" id="KW-0812">Transmembrane</keyword>
<evidence type="ECO:0000256" key="4">
    <source>
        <dbReference type="ARBA" id="ARBA00022692"/>
    </source>
</evidence>
<dbReference type="GO" id="GO:0009244">
    <property type="term" value="P:lipopolysaccharide core region biosynthetic process"/>
    <property type="evidence" value="ECO:0007669"/>
    <property type="project" value="TreeGrafter"/>
</dbReference>
<evidence type="ECO:0000256" key="1">
    <source>
        <dbReference type="ARBA" id="ARBA00004651"/>
    </source>
</evidence>
<dbReference type="PANTHER" id="PTHR30443:SF2">
    <property type="entry name" value="PHOSPHOETHANOLAMINE TRANSFERASE EPTC"/>
    <property type="match status" value="1"/>
</dbReference>
<dbReference type="OrthoDB" id="9786870at2"/>
<name>C5CSR1_VARPS</name>
<dbReference type="AlphaFoldDB" id="C5CSR1"/>
<comment type="subcellular location">
    <subcellularLocation>
        <location evidence="1">Cell membrane</location>
        <topology evidence="1">Multi-pass membrane protein</topology>
    </subcellularLocation>
</comment>
<dbReference type="Pfam" id="PF00884">
    <property type="entry name" value="Sulfatase"/>
    <property type="match status" value="1"/>
</dbReference>
<organism evidence="9">
    <name type="scientific">Variovorax paradoxus (strain S110)</name>
    <dbReference type="NCBI Taxonomy" id="543728"/>
    <lineage>
        <taxon>Bacteria</taxon>
        <taxon>Pseudomonadati</taxon>
        <taxon>Pseudomonadota</taxon>
        <taxon>Betaproteobacteria</taxon>
        <taxon>Burkholderiales</taxon>
        <taxon>Comamonadaceae</taxon>
        <taxon>Variovorax</taxon>
    </lineage>
</organism>
<dbReference type="InterPro" id="IPR017850">
    <property type="entry name" value="Alkaline_phosphatase_core_sf"/>
</dbReference>
<reference evidence="9" key="1">
    <citation type="submission" date="2009-06" db="EMBL/GenBank/DDBJ databases">
        <title>Complete sequence of chromosome 1 of Variovorax paradoxus S110.</title>
        <authorList>
            <consortium name="US DOE Joint Genome Institute"/>
            <person name="Lucas S."/>
            <person name="Copeland A."/>
            <person name="Lapidus A."/>
            <person name="Glavina del Rio T."/>
            <person name="Tice H."/>
            <person name="Bruce D."/>
            <person name="Goodwin L."/>
            <person name="Pitluck S."/>
            <person name="Chertkov O."/>
            <person name="Brettin T."/>
            <person name="Detter J.C."/>
            <person name="Han C."/>
            <person name="Larimer F."/>
            <person name="Land M."/>
            <person name="Hauser L."/>
            <person name="Kyrpides N."/>
            <person name="Ovchinnikova G."/>
            <person name="Orwin P."/>
            <person name="Leadbetter J.R."/>
            <person name="Spain J.C."/>
            <person name="Han J.I."/>
        </authorList>
    </citation>
    <scope>NUCLEOTIDE SEQUENCE</scope>
    <source>
        <strain evidence="9">S110</strain>
    </source>
</reference>
<dbReference type="Gene3D" id="3.40.720.10">
    <property type="entry name" value="Alkaline Phosphatase, subunit A"/>
    <property type="match status" value="1"/>
</dbReference>
<dbReference type="CDD" id="cd16017">
    <property type="entry name" value="LptA"/>
    <property type="match status" value="1"/>
</dbReference>
<dbReference type="eggNOG" id="COG2194">
    <property type="taxonomic scope" value="Bacteria"/>
</dbReference>
<evidence type="ECO:0000256" key="7">
    <source>
        <dbReference type="SAM" id="Phobius"/>
    </source>
</evidence>
<evidence type="ECO:0000256" key="3">
    <source>
        <dbReference type="ARBA" id="ARBA00022679"/>
    </source>
</evidence>
<dbReference type="InterPro" id="IPR040423">
    <property type="entry name" value="PEA_transferase"/>
</dbReference>
<keyword evidence="3" id="KW-0808">Transferase</keyword>
<dbReference type="EMBL" id="CP001635">
    <property type="protein sequence ID" value="ACS20018.1"/>
    <property type="molecule type" value="Genomic_DNA"/>
</dbReference>
<evidence type="ECO:0000259" key="8">
    <source>
        <dbReference type="Pfam" id="PF00884"/>
    </source>
</evidence>
<evidence type="ECO:0000256" key="6">
    <source>
        <dbReference type="ARBA" id="ARBA00023136"/>
    </source>
</evidence>
<feature type="transmembrane region" description="Helical" evidence="7">
    <location>
        <begin position="75"/>
        <end position="92"/>
    </location>
</feature>
<dbReference type="GO" id="GO:0005886">
    <property type="term" value="C:plasma membrane"/>
    <property type="evidence" value="ECO:0007669"/>
    <property type="project" value="UniProtKB-SubCell"/>
</dbReference>
<sequence>MSGDAGRARLGLRGAISSVGDIPQRRSKDPVAARTLAGSAHAAGQNAPALSTSRFARLTTLHSEASAVRNASHPLLACGAVGATLLAFIVLGHDGRRIAQLAVLAAPMVLWLAWPLRSARLRRLRAALVWLWVMGFALDGVARAYLLDTYQAAPDGAMVLGAAANTSVRESTEYLRMHWRSAVVWSAALAGAAVLAGMFVRRGAAAVSASLAPGMRPRLPFWLRSLVLALLLLACLAYASKPWRRLHPALFWSQWSHSVHTLRAAWADQQQVRDRMMAQAKAIAPVPLEAGPSTVVLVITDSINRDNMALYGYGRPTTPRLLAHKAQAGDQMAVLRHAWSADASTLPALRNLFHFGLPHTENGENPPHLLALARAAGYKVWWISNHDDLAIEQQHARFADVVDMVNRTPGRASASLDGEILDCVQEALQDAGTDRKLIVVHLMGAHPHYSLRFPENANPFDDDVDAVETGLVKNGRSAWVRRFRQEYDAALLYHDFVVSELLQQTRSAGNPHDYRAWIYLSDHGQEVGHGSDRAGHSPSTASGYRIPAVIWRNRQPLPDGAAQQQPFRADWAAWTLMDLLKIQWRGQVPERNVLDPAYRWQAPKIPVAVESFSR</sequence>
<keyword evidence="5 7" id="KW-1133">Transmembrane helix</keyword>
<dbReference type="KEGG" id="vap:Vapar_3401"/>
<evidence type="ECO:0000256" key="2">
    <source>
        <dbReference type="ARBA" id="ARBA00022475"/>
    </source>
</evidence>
<evidence type="ECO:0000313" key="9">
    <source>
        <dbReference type="EMBL" id="ACS20018.1"/>
    </source>
</evidence>
<proteinExistence type="predicted"/>
<dbReference type="InterPro" id="IPR000917">
    <property type="entry name" value="Sulfatase_N"/>
</dbReference>
<protein>
    <submittedName>
        <fullName evidence="9">Sulfatase</fullName>
    </submittedName>
</protein>
<feature type="transmembrane region" description="Helical" evidence="7">
    <location>
        <begin position="98"/>
        <end position="116"/>
    </location>
</feature>
<accession>C5CSR1</accession>
<dbReference type="HOGENOM" id="CLU_018534_3_3_4"/>
<feature type="transmembrane region" description="Helical" evidence="7">
    <location>
        <begin position="128"/>
        <end position="146"/>
    </location>
</feature>
<feature type="domain" description="Sulfatase N-terminal" evidence="8">
    <location>
        <begin position="294"/>
        <end position="580"/>
    </location>
</feature>
<dbReference type="STRING" id="543728.Vapar_3401"/>
<dbReference type="InterPro" id="IPR058130">
    <property type="entry name" value="PEA_transf_C"/>
</dbReference>
<keyword evidence="2" id="KW-1003">Cell membrane</keyword>
<gene>
    <name evidence="9" type="ordered locus">Vapar_3401</name>
</gene>
<dbReference type="GO" id="GO:0016776">
    <property type="term" value="F:phosphotransferase activity, phosphate group as acceptor"/>
    <property type="evidence" value="ECO:0007669"/>
    <property type="project" value="TreeGrafter"/>
</dbReference>
<dbReference type="PANTHER" id="PTHR30443">
    <property type="entry name" value="INNER MEMBRANE PROTEIN"/>
    <property type="match status" value="1"/>
</dbReference>
<evidence type="ECO:0000256" key="5">
    <source>
        <dbReference type="ARBA" id="ARBA00022989"/>
    </source>
</evidence>
<keyword evidence="6 7" id="KW-0472">Membrane</keyword>